<keyword evidence="4" id="KW-1185">Reference proteome</keyword>
<evidence type="ECO:0000313" key="3">
    <source>
        <dbReference type="EMBL" id="QEH62364.1"/>
    </source>
</evidence>
<evidence type="ECO:0000256" key="2">
    <source>
        <dbReference type="SAM" id="Phobius"/>
    </source>
</evidence>
<sequence>MVWGESNSREFLDWADFCRNKAMQSRGITRSGGPNFSADKSSAEYRMVKEQVLNHIQKSRTISVQQLYNTLPSNLVENPTLKNVLLQLYYEDNLQIQSQSSNTSDRETNFVLVFVKKASPPPQRAPRPDAPSRKQSNIEDLIDNDWRATGRRLDFDKKEPPKRDNLNINLKRNPQPTINKPAVKPVIDVRQKIEIPKIEPITVTTPSKPIKEMINENLTYIQIPKPEPVIEEKIVEQPTMTLNLEFRPEPSRVEVEIEEKVFYGLSAYDLYYLEAFLRDASHKETQDVEKITITRDIVKVRADIIYIKNKDSMNIGLKILFGLSCLLVVGLLFIGAVTKNKVRKKAFKDYNSRLKSIGYDVMKTELKDRHPRIVEF</sequence>
<protein>
    <submittedName>
        <fullName evidence="3">Uncharacterized protein</fullName>
    </submittedName>
</protein>
<name>A0A5B9Y5K0_9MOLU</name>
<feature type="compositionally biased region" description="Basic and acidic residues" evidence="1">
    <location>
        <begin position="155"/>
        <end position="165"/>
    </location>
</feature>
<reference evidence="3 4" key="1">
    <citation type="submission" date="2019-08" db="EMBL/GenBank/DDBJ databases">
        <title>Complete genome sequence of Spiroplasma chinense CCH (DSM 19755).</title>
        <authorList>
            <person name="Shen H.-Y."/>
            <person name="Lin Y.-C."/>
            <person name="Chou L."/>
            <person name="Kuo C.-H."/>
        </authorList>
    </citation>
    <scope>NUCLEOTIDE SEQUENCE [LARGE SCALE GENOMIC DNA]</scope>
    <source>
        <strain evidence="3 4">CCH</strain>
    </source>
</reference>
<feature type="compositionally biased region" description="Polar residues" evidence="1">
    <location>
        <begin position="166"/>
        <end position="178"/>
    </location>
</feature>
<evidence type="ECO:0000313" key="4">
    <source>
        <dbReference type="Proteomes" id="UP000323144"/>
    </source>
</evidence>
<dbReference type="RefSeq" id="WP_166508722.1">
    <property type="nucleotide sequence ID" value="NZ_CP043026.1"/>
</dbReference>
<accession>A0A5B9Y5K0</accession>
<dbReference type="AlphaFoldDB" id="A0A5B9Y5K0"/>
<dbReference type="EMBL" id="CP043026">
    <property type="protein sequence ID" value="QEH62364.1"/>
    <property type="molecule type" value="Genomic_DNA"/>
</dbReference>
<evidence type="ECO:0000256" key="1">
    <source>
        <dbReference type="SAM" id="MobiDB-lite"/>
    </source>
</evidence>
<gene>
    <name evidence="3" type="ORF">SCHIN_v1c11710</name>
</gene>
<feature type="region of interest" description="Disordered" evidence="1">
    <location>
        <begin position="116"/>
        <end position="137"/>
    </location>
</feature>
<keyword evidence="2" id="KW-0472">Membrane</keyword>
<proteinExistence type="predicted"/>
<keyword evidence="2" id="KW-0812">Transmembrane</keyword>
<organism evidence="3 4">
    <name type="scientific">Spiroplasma chinense</name>
    <dbReference type="NCBI Taxonomy" id="216932"/>
    <lineage>
        <taxon>Bacteria</taxon>
        <taxon>Bacillati</taxon>
        <taxon>Mycoplasmatota</taxon>
        <taxon>Mollicutes</taxon>
        <taxon>Entomoplasmatales</taxon>
        <taxon>Spiroplasmataceae</taxon>
        <taxon>Spiroplasma</taxon>
    </lineage>
</organism>
<dbReference type="Proteomes" id="UP000323144">
    <property type="component" value="Chromosome"/>
</dbReference>
<dbReference type="KEGG" id="schi:SCHIN_v1c11710"/>
<feature type="region of interest" description="Disordered" evidence="1">
    <location>
        <begin position="155"/>
        <end position="179"/>
    </location>
</feature>
<keyword evidence="2" id="KW-1133">Transmembrane helix</keyword>
<feature type="transmembrane region" description="Helical" evidence="2">
    <location>
        <begin position="319"/>
        <end position="338"/>
    </location>
</feature>